<keyword evidence="4" id="KW-1185">Reference proteome</keyword>
<feature type="compositionally biased region" description="Polar residues" evidence="2">
    <location>
        <begin position="158"/>
        <end position="169"/>
    </location>
</feature>
<dbReference type="InParanoid" id="L5KVK2"/>
<gene>
    <name evidence="3" type="ORF">PAL_GLEAN10005547</name>
</gene>
<evidence type="ECO:0000313" key="4">
    <source>
        <dbReference type="Proteomes" id="UP000010552"/>
    </source>
</evidence>
<dbReference type="AlphaFoldDB" id="L5KVK2"/>
<dbReference type="Proteomes" id="UP000010552">
    <property type="component" value="Unassembled WGS sequence"/>
</dbReference>
<feature type="region of interest" description="Disordered" evidence="2">
    <location>
        <begin position="17"/>
        <end position="58"/>
    </location>
</feature>
<proteinExistence type="inferred from homology"/>
<dbReference type="Pfam" id="PF15060">
    <property type="entry name" value="PPDFL"/>
    <property type="match status" value="1"/>
</dbReference>
<evidence type="ECO:0000256" key="1">
    <source>
        <dbReference type="ARBA" id="ARBA00006609"/>
    </source>
</evidence>
<reference evidence="4" key="1">
    <citation type="journal article" date="2013" name="Science">
        <title>Comparative analysis of bat genomes provides insight into the evolution of flight and immunity.</title>
        <authorList>
            <person name="Zhang G."/>
            <person name="Cowled C."/>
            <person name="Shi Z."/>
            <person name="Huang Z."/>
            <person name="Bishop-Lilly K.A."/>
            <person name="Fang X."/>
            <person name="Wynne J.W."/>
            <person name="Xiong Z."/>
            <person name="Baker M.L."/>
            <person name="Zhao W."/>
            <person name="Tachedjian M."/>
            <person name="Zhu Y."/>
            <person name="Zhou P."/>
            <person name="Jiang X."/>
            <person name="Ng J."/>
            <person name="Yang L."/>
            <person name="Wu L."/>
            <person name="Xiao J."/>
            <person name="Feng Y."/>
            <person name="Chen Y."/>
            <person name="Sun X."/>
            <person name="Zhang Y."/>
            <person name="Marsh G.A."/>
            <person name="Crameri G."/>
            <person name="Broder C.C."/>
            <person name="Frey K.G."/>
            <person name="Wang L.F."/>
            <person name="Wang J."/>
        </authorList>
    </citation>
    <scope>NUCLEOTIDE SEQUENCE [LARGE SCALE GENOMIC DNA]</scope>
</reference>
<feature type="region of interest" description="Disordered" evidence="2">
    <location>
        <begin position="134"/>
        <end position="169"/>
    </location>
</feature>
<accession>L5KVK2</accession>
<evidence type="ECO:0000256" key="2">
    <source>
        <dbReference type="SAM" id="MobiDB-lite"/>
    </source>
</evidence>
<dbReference type="GO" id="GO:0030154">
    <property type="term" value="P:cell differentiation"/>
    <property type="evidence" value="ECO:0007669"/>
    <property type="project" value="InterPro"/>
</dbReference>
<protein>
    <submittedName>
        <fullName evidence="3">Pancreatic progenitor cell differentiation and proliferation factor</fullName>
    </submittedName>
</protein>
<sequence>MAIKSVYPTPRIALVERPPAVSSANGLRRPALPSPVRAEAREGPPPRFPPAHKQEHGSRPLQQLLVATHDYYPRCLGSASSNSSCGSAQCPREAISHHPGLPKAAPNHWWAGFFFGKSMLPFVATVLKSLEHSQSPRASGSMISCDLAQGATRKQPGGQPSKTNSGPPP</sequence>
<dbReference type="InterPro" id="IPR026754">
    <property type="entry name" value="PPDPF"/>
</dbReference>
<evidence type="ECO:0000313" key="3">
    <source>
        <dbReference type="EMBL" id="ELK15230.1"/>
    </source>
</evidence>
<name>L5KVK2_PTEAL</name>
<organism evidence="3 4">
    <name type="scientific">Pteropus alecto</name>
    <name type="common">Black flying fox</name>
    <dbReference type="NCBI Taxonomy" id="9402"/>
    <lineage>
        <taxon>Eukaryota</taxon>
        <taxon>Metazoa</taxon>
        <taxon>Chordata</taxon>
        <taxon>Craniata</taxon>
        <taxon>Vertebrata</taxon>
        <taxon>Euteleostomi</taxon>
        <taxon>Mammalia</taxon>
        <taxon>Eutheria</taxon>
        <taxon>Laurasiatheria</taxon>
        <taxon>Chiroptera</taxon>
        <taxon>Yinpterochiroptera</taxon>
        <taxon>Pteropodoidea</taxon>
        <taxon>Pteropodidae</taxon>
        <taxon>Pteropodinae</taxon>
        <taxon>Pteropus</taxon>
    </lineage>
</organism>
<comment type="similarity">
    <text evidence="1">Belongs to the PPDPF family.</text>
</comment>
<dbReference type="EMBL" id="KB030546">
    <property type="protein sequence ID" value="ELK15230.1"/>
    <property type="molecule type" value="Genomic_DNA"/>
</dbReference>
<dbReference type="PANTHER" id="PTHR14572">
    <property type="entry name" value="PANCREATIC PROGENITOR CELL DIFFERENTIATION AND PROLIFERATION FACTOR"/>
    <property type="match status" value="1"/>
</dbReference>
<dbReference type="PRINTS" id="PR02071">
    <property type="entry name" value="PPDPFACTOR"/>
</dbReference>